<comment type="function">
    <text evidence="9 10">Fluoride-specific ion channel. Important for reducing fluoride concentration in the cell, thus reducing its toxicity.</text>
</comment>
<evidence type="ECO:0000256" key="7">
    <source>
        <dbReference type="ARBA" id="ARBA00035120"/>
    </source>
</evidence>
<feature type="transmembrane region" description="Helical" evidence="10">
    <location>
        <begin position="40"/>
        <end position="71"/>
    </location>
</feature>
<evidence type="ECO:0000256" key="10">
    <source>
        <dbReference type="HAMAP-Rule" id="MF_00454"/>
    </source>
</evidence>
<comment type="similarity">
    <text evidence="7 10">Belongs to the fluoride channel Fluc/FEX (TC 1.A.43) family.</text>
</comment>
<dbReference type="Pfam" id="PF02537">
    <property type="entry name" value="CRCB"/>
    <property type="match status" value="1"/>
</dbReference>
<comment type="activity regulation">
    <text evidence="10">Na(+) is not transported, but it plays an essential structural role and its presence is essential for fluoride channel function.</text>
</comment>
<evidence type="ECO:0000256" key="3">
    <source>
        <dbReference type="ARBA" id="ARBA00022692"/>
    </source>
</evidence>
<comment type="subcellular location">
    <subcellularLocation>
        <location evidence="1 10">Cell membrane</location>
        <topology evidence="1 10">Multi-pass membrane protein</topology>
    </subcellularLocation>
</comment>
<name>A0ABU2H440_9ACTN</name>
<dbReference type="EMBL" id="JAVLVT010000003">
    <property type="protein sequence ID" value="MDS1270063.1"/>
    <property type="molecule type" value="Genomic_DNA"/>
</dbReference>
<reference evidence="12" key="1">
    <citation type="submission" date="2023-07" db="EMBL/GenBank/DDBJ databases">
        <title>Novel species in the genus Lipingzhangella isolated from Sambhar Salt Lake.</title>
        <authorList>
            <person name="Jiya N."/>
            <person name="Kajale S."/>
            <person name="Sharma A."/>
        </authorList>
    </citation>
    <scope>NUCLEOTIDE SEQUENCE [LARGE SCALE GENOMIC DNA]</scope>
    <source>
        <strain evidence="12">LS1_29</strain>
    </source>
</reference>
<keyword evidence="6 10" id="KW-0407">Ion channel</keyword>
<dbReference type="HAMAP" id="MF_00454">
    <property type="entry name" value="FluC"/>
    <property type="match status" value="1"/>
</dbReference>
<dbReference type="RefSeq" id="WP_310911607.1">
    <property type="nucleotide sequence ID" value="NZ_JAVLVT010000003.1"/>
</dbReference>
<sequence length="118" mass="12247">MMVVLIALGGAVGAVARYLVDRFVQARHDSVFPWGTHVANVLACLLFGFVAALGLPPWLFTLLAVGFLGALSTYSTFAYETLRLAQNRARLLALANVAASVTAGLGAAVLGTALADTV</sequence>
<dbReference type="InterPro" id="IPR003691">
    <property type="entry name" value="FluC"/>
</dbReference>
<keyword evidence="10" id="KW-0479">Metal-binding</keyword>
<gene>
    <name evidence="10" type="primary">fluC</name>
    <name evidence="10" type="synonym">crcB</name>
    <name evidence="11" type="ORF">RIF23_07130</name>
</gene>
<keyword evidence="4 10" id="KW-1133">Transmembrane helix</keyword>
<evidence type="ECO:0000313" key="11">
    <source>
        <dbReference type="EMBL" id="MDS1270063.1"/>
    </source>
</evidence>
<evidence type="ECO:0000256" key="6">
    <source>
        <dbReference type="ARBA" id="ARBA00023303"/>
    </source>
</evidence>
<evidence type="ECO:0000313" key="12">
    <source>
        <dbReference type="Proteomes" id="UP001250214"/>
    </source>
</evidence>
<comment type="caution">
    <text evidence="10">Lacks conserved residue(s) required for the propagation of feature annotation.</text>
</comment>
<dbReference type="PANTHER" id="PTHR28259:SF1">
    <property type="entry name" value="FLUORIDE EXPORT PROTEIN 1-RELATED"/>
    <property type="match status" value="1"/>
</dbReference>
<keyword evidence="3 10" id="KW-0812">Transmembrane</keyword>
<evidence type="ECO:0000256" key="9">
    <source>
        <dbReference type="ARBA" id="ARBA00049940"/>
    </source>
</evidence>
<evidence type="ECO:0000256" key="4">
    <source>
        <dbReference type="ARBA" id="ARBA00022989"/>
    </source>
</evidence>
<feature type="transmembrane region" description="Helical" evidence="10">
    <location>
        <begin position="91"/>
        <end position="115"/>
    </location>
</feature>
<evidence type="ECO:0000256" key="2">
    <source>
        <dbReference type="ARBA" id="ARBA00022475"/>
    </source>
</evidence>
<evidence type="ECO:0000256" key="5">
    <source>
        <dbReference type="ARBA" id="ARBA00023136"/>
    </source>
</evidence>
<comment type="catalytic activity">
    <reaction evidence="8">
        <text>fluoride(in) = fluoride(out)</text>
        <dbReference type="Rhea" id="RHEA:76159"/>
        <dbReference type="ChEBI" id="CHEBI:17051"/>
    </reaction>
    <physiologicalReaction direction="left-to-right" evidence="8">
        <dbReference type="Rhea" id="RHEA:76160"/>
    </physiologicalReaction>
</comment>
<proteinExistence type="inferred from homology"/>
<keyword evidence="2 10" id="KW-1003">Cell membrane</keyword>
<keyword evidence="12" id="KW-1185">Reference proteome</keyword>
<evidence type="ECO:0000256" key="1">
    <source>
        <dbReference type="ARBA" id="ARBA00004651"/>
    </source>
</evidence>
<evidence type="ECO:0000256" key="8">
    <source>
        <dbReference type="ARBA" id="ARBA00035585"/>
    </source>
</evidence>
<organism evidence="11 12">
    <name type="scientific">Lipingzhangella rawalii</name>
    <dbReference type="NCBI Taxonomy" id="2055835"/>
    <lineage>
        <taxon>Bacteria</taxon>
        <taxon>Bacillati</taxon>
        <taxon>Actinomycetota</taxon>
        <taxon>Actinomycetes</taxon>
        <taxon>Streptosporangiales</taxon>
        <taxon>Nocardiopsidaceae</taxon>
        <taxon>Lipingzhangella</taxon>
    </lineage>
</organism>
<dbReference type="PANTHER" id="PTHR28259">
    <property type="entry name" value="FLUORIDE EXPORT PROTEIN 1-RELATED"/>
    <property type="match status" value="1"/>
</dbReference>
<keyword evidence="5 10" id="KW-0472">Membrane</keyword>
<keyword evidence="10" id="KW-0813">Transport</keyword>
<keyword evidence="10" id="KW-0915">Sodium</keyword>
<keyword evidence="10" id="KW-0406">Ion transport</keyword>
<comment type="caution">
    <text evidence="11">The sequence shown here is derived from an EMBL/GenBank/DDBJ whole genome shotgun (WGS) entry which is preliminary data.</text>
</comment>
<feature type="binding site" evidence="10">
    <location>
        <position position="69"/>
    </location>
    <ligand>
        <name>Na(+)</name>
        <dbReference type="ChEBI" id="CHEBI:29101"/>
        <note>structural</note>
    </ligand>
</feature>
<protein>
    <recommendedName>
        <fullName evidence="10">Fluoride-specific ion channel FluC</fullName>
    </recommendedName>
</protein>
<dbReference type="Proteomes" id="UP001250214">
    <property type="component" value="Unassembled WGS sequence"/>
</dbReference>
<feature type="binding site" evidence="10">
    <location>
        <position position="72"/>
    </location>
    <ligand>
        <name>Na(+)</name>
        <dbReference type="ChEBI" id="CHEBI:29101"/>
        <note>structural</note>
    </ligand>
</feature>
<accession>A0ABU2H440</accession>